<evidence type="ECO:0000313" key="2">
    <source>
        <dbReference type="Proteomes" id="UP000185511"/>
    </source>
</evidence>
<dbReference type="EMBL" id="CP016076">
    <property type="protein sequence ID" value="APU15222.1"/>
    <property type="molecule type" value="Genomic_DNA"/>
</dbReference>
<dbReference type="RefSeq" id="WP_075764678.1">
    <property type="nucleotide sequence ID" value="NZ_CP016076.1"/>
</dbReference>
<dbReference type="Proteomes" id="UP000185511">
    <property type="component" value="Chromosome"/>
</dbReference>
<sequence length="79" mass="9095">MFTSVWANLDILFSRQADALRHVIETDPALTGVIPDDYTTRRKLGYGVVSYELDYAESRRNKSWLVDQPMLSPHALRAR</sequence>
<evidence type="ECO:0000313" key="1">
    <source>
        <dbReference type="EMBL" id="APU15222.1"/>
    </source>
</evidence>
<accession>A0AAC9LCS3</accession>
<dbReference type="KEGG" id="acad:UA74_15850"/>
<protein>
    <submittedName>
        <fullName evidence="1">Uncharacterized protein</fullName>
    </submittedName>
</protein>
<proteinExistence type="predicted"/>
<gene>
    <name evidence="1" type="ORF">UA74_15850</name>
</gene>
<dbReference type="AlphaFoldDB" id="A0AAC9LCS3"/>
<name>A0AAC9LCS3_9PSEU</name>
<organism evidence="1 2">
    <name type="scientific">Actinoalloteichus fjordicus</name>
    <dbReference type="NCBI Taxonomy" id="1612552"/>
    <lineage>
        <taxon>Bacteria</taxon>
        <taxon>Bacillati</taxon>
        <taxon>Actinomycetota</taxon>
        <taxon>Actinomycetes</taxon>
        <taxon>Pseudonocardiales</taxon>
        <taxon>Pseudonocardiaceae</taxon>
        <taxon>Actinoalloteichus</taxon>
    </lineage>
</organism>
<keyword evidence="2" id="KW-1185">Reference proteome</keyword>
<reference evidence="2" key="1">
    <citation type="submission" date="2016-06" db="EMBL/GenBank/DDBJ databases">
        <title>Complete genome sequence of Actinoalloteichus fjordicus DSM 46855 (=ADI127-17), type strain of the new species Actinoalloteichus fjordicus.</title>
        <authorList>
            <person name="Ruckert C."/>
            <person name="Nouioui I."/>
            <person name="Willmese J."/>
            <person name="van Wezel G."/>
            <person name="Klenk H.-P."/>
            <person name="Kalinowski J."/>
            <person name="Zotchev S.B."/>
        </authorList>
    </citation>
    <scope>NUCLEOTIDE SEQUENCE [LARGE SCALE GENOMIC DNA]</scope>
    <source>
        <strain evidence="2">ADI127-7</strain>
    </source>
</reference>